<accession>A0A7J6I0Q3</accession>
<keyword evidence="1" id="KW-1133">Transmembrane helix</keyword>
<dbReference type="InterPro" id="IPR042197">
    <property type="entry name" value="Apaf_helical"/>
</dbReference>
<dbReference type="AlphaFoldDB" id="A0A7J6I0Q3"/>
<keyword evidence="1" id="KW-0472">Membrane</keyword>
<reference evidence="2 3" key="1">
    <citation type="journal article" date="2020" name="bioRxiv">
        <title>Sequence and annotation of 42 cannabis genomes reveals extensive copy number variation in cannabinoid synthesis and pathogen resistance genes.</title>
        <authorList>
            <person name="Mckernan K.J."/>
            <person name="Helbert Y."/>
            <person name="Kane L.T."/>
            <person name="Ebling H."/>
            <person name="Zhang L."/>
            <person name="Liu B."/>
            <person name="Eaton Z."/>
            <person name="Mclaughlin S."/>
            <person name="Kingan S."/>
            <person name="Baybayan P."/>
            <person name="Concepcion G."/>
            <person name="Jordan M."/>
            <person name="Riva A."/>
            <person name="Barbazuk W."/>
            <person name="Harkins T."/>
        </authorList>
    </citation>
    <scope>NUCLEOTIDE SEQUENCE [LARGE SCALE GENOMIC DNA]</scope>
    <source>
        <strain evidence="3">cv. Jamaican Lion 4</strain>
        <tissue evidence="2">Leaf</tissue>
    </source>
</reference>
<evidence type="ECO:0000313" key="2">
    <source>
        <dbReference type="EMBL" id="KAF4400568.1"/>
    </source>
</evidence>
<feature type="transmembrane region" description="Helical" evidence="1">
    <location>
        <begin position="39"/>
        <end position="61"/>
    </location>
</feature>
<dbReference type="InterPro" id="IPR027417">
    <property type="entry name" value="P-loop_NTPase"/>
</dbReference>
<gene>
    <name evidence="2" type="ORF">G4B88_023361</name>
</gene>
<dbReference type="SUPFAM" id="SSF52540">
    <property type="entry name" value="P-loop containing nucleoside triphosphate hydrolases"/>
    <property type="match status" value="1"/>
</dbReference>
<comment type="caution">
    <text evidence="2">The sequence shown here is derived from an EMBL/GenBank/DDBJ whole genome shotgun (WGS) entry which is preliminary data.</text>
</comment>
<proteinExistence type="predicted"/>
<sequence>MALELFSKKAFRHEFSGSCSEELVKLSYEILKKCLGLPLAIRAIAVMLICLSTSNLAYCILELFQKIIHFRKEDCVSYGFLRVLFNQFSQDNIQPTIQQTINKNKQERNQQQ</sequence>
<keyword evidence="3" id="KW-1185">Reference proteome</keyword>
<evidence type="ECO:0000313" key="3">
    <source>
        <dbReference type="Proteomes" id="UP000583929"/>
    </source>
</evidence>
<keyword evidence="1" id="KW-0812">Transmembrane</keyword>
<dbReference type="Gene3D" id="1.10.8.430">
    <property type="entry name" value="Helical domain of apoptotic protease-activating factors"/>
    <property type="match status" value="1"/>
</dbReference>
<dbReference type="Proteomes" id="UP000583929">
    <property type="component" value="Unassembled WGS sequence"/>
</dbReference>
<name>A0A7J6I0Q3_CANSA</name>
<evidence type="ECO:0000256" key="1">
    <source>
        <dbReference type="SAM" id="Phobius"/>
    </source>
</evidence>
<organism evidence="2 3">
    <name type="scientific">Cannabis sativa</name>
    <name type="common">Hemp</name>
    <name type="synonym">Marijuana</name>
    <dbReference type="NCBI Taxonomy" id="3483"/>
    <lineage>
        <taxon>Eukaryota</taxon>
        <taxon>Viridiplantae</taxon>
        <taxon>Streptophyta</taxon>
        <taxon>Embryophyta</taxon>
        <taxon>Tracheophyta</taxon>
        <taxon>Spermatophyta</taxon>
        <taxon>Magnoliopsida</taxon>
        <taxon>eudicotyledons</taxon>
        <taxon>Gunneridae</taxon>
        <taxon>Pentapetalae</taxon>
        <taxon>rosids</taxon>
        <taxon>fabids</taxon>
        <taxon>Rosales</taxon>
        <taxon>Cannabaceae</taxon>
        <taxon>Cannabis</taxon>
    </lineage>
</organism>
<dbReference type="EMBL" id="JAATIQ010000017">
    <property type="protein sequence ID" value="KAF4400568.1"/>
    <property type="molecule type" value="Genomic_DNA"/>
</dbReference>
<dbReference type="GO" id="GO:0043531">
    <property type="term" value="F:ADP binding"/>
    <property type="evidence" value="ECO:0007669"/>
    <property type="project" value="InterPro"/>
</dbReference>
<protein>
    <submittedName>
        <fullName evidence="2">Uncharacterized protein</fullName>
    </submittedName>
</protein>